<evidence type="ECO:0000256" key="1">
    <source>
        <dbReference type="SAM" id="MobiDB-lite"/>
    </source>
</evidence>
<proteinExistence type="predicted"/>
<dbReference type="Proteomes" id="UP000196138">
    <property type="component" value="Chromosome"/>
</dbReference>
<organism evidence="2 3">
    <name type="scientific">Comamonas serinivorans</name>
    <dbReference type="NCBI Taxonomy" id="1082851"/>
    <lineage>
        <taxon>Bacteria</taxon>
        <taxon>Pseudomonadati</taxon>
        <taxon>Pseudomonadota</taxon>
        <taxon>Betaproteobacteria</taxon>
        <taxon>Burkholderiales</taxon>
        <taxon>Comamonadaceae</taxon>
        <taxon>Comamonas</taxon>
    </lineage>
</organism>
<accession>A0A1Y0ER06</accession>
<keyword evidence="3" id="KW-1185">Reference proteome</keyword>
<name>A0A1Y0ER06_9BURK</name>
<evidence type="ECO:0000313" key="3">
    <source>
        <dbReference type="Proteomes" id="UP000196138"/>
    </source>
</evidence>
<dbReference type="AlphaFoldDB" id="A0A1Y0ER06"/>
<sequence>MSEIPNEASPDGLISPGAAGAPGLGDPWPPGAIRKAPEPAAQVQLAPATGATGLPIGLQRGVASFQALVRQVMAQAVQREWPRLVLCDPDFEAWPLGESQLVADLMAWSRRGREVVLLAHRFDAVQARHARFVTWRKTWSHIVECCVVATTDRELPQGMIWTPEWALQVQDAEGFACIGSENQRFRAELSSKLDLLRQRSRPGFAVNILGL</sequence>
<feature type="region of interest" description="Disordered" evidence="1">
    <location>
        <begin position="1"/>
        <end position="31"/>
    </location>
</feature>
<dbReference type="KEGG" id="cser:CCO03_15295"/>
<reference evidence="2 3" key="1">
    <citation type="submission" date="2017-05" db="EMBL/GenBank/DDBJ databases">
        <authorList>
            <person name="Song R."/>
            <person name="Chenine A.L."/>
            <person name="Ruprecht R.M."/>
        </authorList>
    </citation>
    <scope>NUCLEOTIDE SEQUENCE [LARGE SCALE GENOMIC DNA]</scope>
    <source>
        <strain evidence="2 3">DSM 26136</strain>
    </source>
</reference>
<dbReference type="EMBL" id="CP021455">
    <property type="protein sequence ID" value="ARU05860.1"/>
    <property type="molecule type" value="Genomic_DNA"/>
</dbReference>
<protein>
    <submittedName>
        <fullName evidence="2">Uncharacterized protein</fullName>
    </submittedName>
</protein>
<gene>
    <name evidence="2" type="ORF">CCO03_15295</name>
</gene>
<evidence type="ECO:0000313" key="2">
    <source>
        <dbReference type="EMBL" id="ARU05860.1"/>
    </source>
</evidence>
<feature type="compositionally biased region" description="Low complexity" evidence="1">
    <location>
        <begin position="16"/>
        <end position="26"/>
    </location>
</feature>